<protein>
    <submittedName>
        <fullName evidence="1">Uncharacterized protein</fullName>
    </submittedName>
</protein>
<accession>A0A0D8I632</accession>
<proteinExistence type="predicted"/>
<sequence length="924" mass="106355">MIIPEQKIQIFISSACGDEPEKQKYNFVREALKTLIESTGFAKVYVFESEGAATTSAGQHYTFALEDCDVCIFLIDNSDGVPLGVQKEIDTAKKHGIKSLFYFCDQSSKEETPLQKSLKGAQYAKSETIHDFKDLIKSGAIDLINDLVMIYKHYCKGRLTWHEESLTEQSADISNVELSIYSDSIAQKDVLTNIDACIEYFTKLILELSYDEVKKTGNIDQLCADFLPVLFEGATINEDSLGLLLLEIEKHQTTQHFTVTKKRYEAIRAYYSGDQKACINKLDEALQIAKQNCLSEWLIKDILIDLRNQDLFLQESRNTYSLNQKYQKELDNSQSLLYYPLLDRLDSNYYEGIIKQAIKYKTETPGTVTFGHGLGVHIKSLTGIYVLAMYNGSLTHLQLLYKRIKLIAFYCATRYSDWNIKKILLKTTIIDGKQKEVDGIIRCFGDLLSKMNENDAYEIYSFSNNRPIAHKRFISKLNAFRITCYYMDDERFSFVWSELYELISKWIEDKNSVTVIGYEIFPTLEGSYLRISQNQLIDIICNCIHNNKRRFYDEIFKLIRKCVSLDEASPENVANLLEVIINIVRNPDERIHIHSLEAALFTLRKKHRELTEELDKIIADEMPDFYNSTYRLETTAEEKTDMPDFLKSYITQVQKDNEEQGKNGTFFGRGNQPHITIKNILQQSTAKFSNELIDSAFEVSSETLLRKNQTIEVKIDAIELLVYLLKSQSSVQERNKNKIIELLSSKPQVEKAQAIITNLNETNLKFSALLLYNCLGEDITVGLLNTLVDIGDDTLSNRKASVAFLNYLEANNSPVPDIQLEHIILQQAIEWCVESDLNIRWNAVQILFLLLRNIENKNVVCNQLVKLMDKDNVYIKNKILRNIHLLKDIDFETFKYIVQKASVDTNYVVRKVVNEIQVELGLLE</sequence>
<organism evidence="1 2">
    <name type="scientific">Clostridium aceticum</name>
    <dbReference type="NCBI Taxonomy" id="84022"/>
    <lineage>
        <taxon>Bacteria</taxon>
        <taxon>Bacillati</taxon>
        <taxon>Bacillota</taxon>
        <taxon>Clostridia</taxon>
        <taxon>Eubacteriales</taxon>
        <taxon>Clostridiaceae</taxon>
        <taxon>Clostridium</taxon>
    </lineage>
</organism>
<dbReference type="AlphaFoldDB" id="A0A0D8I632"/>
<dbReference type="InterPro" id="IPR016024">
    <property type="entry name" value="ARM-type_fold"/>
</dbReference>
<keyword evidence="2" id="KW-1185">Reference proteome</keyword>
<name>A0A0D8I632_9CLOT</name>
<dbReference type="RefSeq" id="WP_044826407.1">
    <property type="nucleotide sequence ID" value="NZ_CP009687.1"/>
</dbReference>
<evidence type="ECO:0000313" key="1">
    <source>
        <dbReference type="EMBL" id="AKL96128.1"/>
    </source>
</evidence>
<dbReference type="OrthoDB" id="2053534at2"/>
<evidence type="ECO:0000313" key="2">
    <source>
        <dbReference type="Proteomes" id="UP000035704"/>
    </source>
</evidence>
<reference evidence="1 2" key="1">
    <citation type="submission" date="2014-10" db="EMBL/GenBank/DDBJ databases">
        <title>Genome sequence of Clostridium aceticum DSM 1496.</title>
        <authorList>
            <person name="Poehlein A."/>
            <person name="Schiel-Bengelsdorf B."/>
            <person name="Gottschalk G."/>
            <person name="Duerre P."/>
            <person name="Daniel R."/>
        </authorList>
    </citation>
    <scope>NUCLEOTIDE SEQUENCE [LARGE SCALE GENOMIC DNA]</scope>
    <source>
        <strain evidence="1 2">DSM 1496</strain>
    </source>
</reference>
<dbReference type="PATRIC" id="fig|84022.5.peg.2553"/>
<gene>
    <name evidence="1" type="ORF">CACET_c26830</name>
</gene>
<dbReference type="KEGG" id="cace:CACET_c26830"/>
<dbReference type="SUPFAM" id="SSF48371">
    <property type="entry name" value="ARM repeat"/>
    <property type="match status" value="1"/>
</dbReference>
<dbReference type="Proteomes" id="UP000035704">
    <property type="component" value="Chromosome"/>
</dbReference>
<dbReference type="EMBL" id="CP009687">
    <property type="protein sequence ID" value="AKL96128.1"/>
    <property type="molecule type" value="Genomic_DNA"/>
</dbReference>